<dbReference type="InterPro" id="IPR018490">
    <property type="entry name" value="cNMP-bd_dom_sf"/>
</dbReference>
<organism evidence="2 3">
    <name type="scientific">Peteryoungia ipomoeae</name>
    <dbReference type="NCBI Taxonomy" id="1210932"/>
    <lineage>
        <taxon>Bacteria</taxon>
        <taxon>Pseudomonadati</taxon>
        <taxon>Pseudomonadota</taxon>
        <taxon>Alphaproteobacteria</taxon>
        <taxon>Hyphomicrobiales</taxon>
        <taxon>Rhizobiaceae</taxon>
        <taxon>Peteryoungia</taxon>
    </lineage>
</organism>
<dbReference type="CDD" id="cd00038">
    <property type="entry name" value="CAP_ED"/>
    <property type="match status" value="1"/>
</dbReference>
<keyword evidence="3" id="KW-1185">Reference proteome</keyword>
<feature type="domain" description="Cyclic nucleotide-binding" evidence="1">
    <location>
        <begin position="28"/>
        <end position="118"/>
    </location>
</feature>
<dbReference type="OrthoDB" id="9798104at2"/>
<comment type="caution">
    <text evidence="2">The sequence shown here is derived from an EMBL/GenBank/DDBJ whole genome shotgun (WGS) entry which is preliminary data.</text>
</comment>
<dbReference type="SUPFAM" id="SSF51206">
    <property type="entry name" value="cAMP-binding domain-like"/>
    <property type="match status" value="1"/>
</dbReference>
<accession>A0A4S8NPI7</accession>
<dbReference type="Pfam" id="PF00027">
    <property type="entry name" value="cNMP_binding"/>
    <property type="match status" value="1"/>
</dbReference>
<dbReference type="AlphaFoldDB" id="A0A4S8NPI7"/>
<evidence type="ECO:0000313" key="2">
    <source>
        <dbReference type="EMBL" id="THV18827.1"/>
    </source>
</evidence>
<evidence type="ECO:0000313" key="3">
    <source>
        <dbReference type="Proteomes" id="UP000308828"/>
    </source>
</evidence>
<dbReference type="PROSITE" id="PS50042">
    <property type="entry name" value="CNMP_BINDING_3"/>
    <property type="match status" value="1"/>
</dbReference>
<name>A0A4S8NPI7_9HYPH</name>
<evidence type="ECO:0000259" key="1">
    <source>
        <dbReference type="PROSITE" id="PS50042"/>
    </source>
</evidence>
<dbReference type="InterPro" id="IPR014710">
    <property type="entry name" value="RmlC-like_jellyroll"/>
</dbReference>
<dbReference type="Gene3D" id="2.60.120.10">
    <property type="entry name" value="Jelly Rolls"/>
    <property type="match status" value="1"/>
</dbReference>
<gene>
    <name evidence="2" type="ORF">FAA97_20795</name>
</gene>
<dbReference type="EMBL" id="STGV01000013">
    <property type="protein sequence ID" value="THV18827.1"/>
    <property type="molecule type" value="Genomic_DNA"/>
</dbReference>
<reference evidence="2 3" key="1">
    <citation type="submission" date="2019-04" db="EMBL/GenBank/DDBJ databases">
        <title>Genome sequence of strain shin9-1.</title>
        <authorList>
            <person name="Gao J."/>
            <person name="Sun J."/>
        </authorList>
    </citation>
    <scope>NUCLEOTIDE SEQUENCE [LARGE SCALE GENOMIC DNA]</scope>
    <source>
        <strain evidence="3">shin9-1</strain>
    </source>
</reference>
<dbReference type="Proteomes" id="UP000308828">
    <property type="component" value="Unassembled WGS sequence"/>
</dbReference>
<dbReference type="SMART" id="SM00100">
    <property type="entry name" value="cNMP"/>
    <property type="match status" value="1"/>
</dbReference>
<dbReference type="InterPro" id="IPR000595">
    <property type="entry name" value="cNMP-bd_dom"/>
</dbReference>
<protein>
    <submittedName>
        <fullName evidence="2">Crp/Fnr family transcriptional regulator</fullName>
    </submittedName>
</protein>
<proteinExistence type="predicted"/>
<sequence length="200" mass="22748">MRVRPEDCRAIGLFESIAGEILAERDLLMNAIELRHLNAGEALFSQDEAHPFIYVVRQGLLKLTYLNAHGDEWTKSLVAEGQFFASLSALRSGQASFSVCAIEACVLERMPFRVVEQLADRDLAWSRMVRTALMIFAERKERRERQFLTMSAETRYRLLLDEEPHLAARVPQKDLASYLGITPVGLSRIARRVRAGVRET</sequence>